<dbReference type="AlphaFoldDB" id="X1P0X5"/>
<feature type="non-terminal residue" evidence="1">
    <location>
        <position position="1"/>
    </location>
</feature>
<comment type="caution">
    <text evidence="1">The sequence shown here is derived from an EMBL/GenBank/DDBJ whole genome shotgun (WGS) entry which is preliminary data.</text>
</comment>
<name>X1P0X5_9ZZZZ</name>
<accession>X1P0X5</accession>
<evidence type="ECO:0000313" key="1">
    <source>
        <dbReference type="EMBL" id="GAI36096.1"/>
    </source>
</evidence>
<organism evidence="1">
    <name type="scientific">marine sediment metagenome</name>
    <dbReference type="NCBI Taxonomy" id="412755"/>
    <lineage>
        <taxon>unclassified sequences</taxon>
        <taxon>metagenomes</taxon>
        <taxon>ecological metagenomes</taxon>
    </lineage>
</organism>
<gene>
    <name evidence="1" type="ORF">S06H3_40264</name>
</gene>
<reference evidence="1" key="1">
    <citation type="journal article" date="2014" name="Front. Microbiol.">
        <title>High frequency of phylogenetically diverse reductive dehalogenase-homologous genes in deep subseafloor sedimentary metagenomes.</title>
        <authorList>
            <person name="Kawai M."/>
            <person name="Futagami T."/>
            <person name="Toyoda A."/>
            <person name="Takaki Y."/>
            <person name="Nishi S."/>
            <person name="Hori S."/>
            <person name="Arai W."/>
            <person name="Tsubouchi T."/>
            <person name="Morono Y."/>
            <person name="Uchiyama I."/>
            <person name="Ito T."/>
            <person name="Fujiyama A."/>
            <person name="Inagaki F."/>
            <person name="Takami H."/>
        </authorList>
    </citation>
    <scope>NUCLEOTIDE SEQUENCE</scope>
    <source>
        <strain evidence="1">Expedition CK06-06</strain>
    </source>
</reference>
<protein>
    <submittedName>
        <fullName evidence="1">Uncharacterized protein</fullName>
    </submittedName>
</protein>
<sequence>TPKIPNTTKTTPKLIFSSQILNSLTLGLGWVVKDDIIYLLRC</sequence>
<dbReference type="EMBL" id="BARV01024697">
    <property type="protein sequence ID" value="GAI36096.1"/>
    <property type="molecule type" value="Genomic_DNA"/>
</dbReference>
<proteinExistence type="predicted"/>